<dbReference type="EMBL" id="CM023483">
    <property type="protein sequence ID" value="KAH6937108.1"/>
    <property type="molecule type" value="Genomic_DNA"/>
</dbReference>
<proteinExistence type="predicted"/>
<accession>A0ACB7SQH4</accession>
<reference evidence="1" key="1">
    <citation type="submission" date="2020-05" db="EMBL/GenBank/DDBJ databases">
        <title>Large-scale comparative analyses of tick genomes elucidate their genetic diversity and vector capacities.</title>
        <authorList>
            <person name="Jia N."/>
            <person name="Wang J."/>
            <person name="Shi W."/>
            <person name="Du L."/>
            <person name="Sun Y."/>
            <person name="Zhan W."/>
            <person name="Jiang J."/>
            <person name="Wang Q."/>
            <person name="Zhang B."/>
            <person name="Ji P."/>
            <person name="Sakyi L.B."/>
            <person name="Cui X."/>
            <person name="Yuan T."/>
            <person name="Jiang B."/>
            <person name="Yang W."/>
            <person name="Lam T.T.-Y."/>
            <person name="Chang Q."/>
            <person name="Ding S."/>
            <person name="Wang X."/>
            <person name="Zhu J."/>
            <person name="Ruan X."/>
            <person name="Zhao L."/>
            <person name="Wei J."/>
            <person name="Que T."/>
            <person name="Du C."/>
            <person name="Cheng J."/>
            <person name="Dai P."/>
            <person name="Han X."/>
            <person name="Huang E."/>
            <person name="Gao Y."/>
            <person name="Liu J."/>
            <person name="Shao H."/>
            <person name="Ye R."/>
            <person name="Li L."/>
            <person name="Wei W."/>
            <person name="Wang X."/>
            <person name="Wang C."/>
            <person name="Yang T."/>
            <person name="Huo Q."/>
            <person name="Li W."/>
            <person name="Guo W."/>
            <person name="Chen H."/>
            <person name="Zhou L."/>
            <person name="Ni X."/>
            <person name="Tian J."/>
            <person name="Zhou Y."/>
            <person name="Sheng Y."/>
            <person name="Liu T."/>
            <person name="Pan Y."/>
            <person name="Xia L."/>
            <person name="Li J."/>
            <person name="Zhao F."/>
            <person name="Cao W."/>
        </authorList>
    </citation>
    <scope>NUCLEOTIDE SEQUENCE</scope>
    <source>
        <strain evidence="1">Hyas-2018</strain>
    </source>
</reference>
<organism evidence="1 2">
    <name type="scientific">Hyalomma asiaticum</name>
    <name type="common">Tick</name>
    <dbReference type="NCBI Taxonomy" id="266040"/>
    <lineage>
        <taxon>Eukaryota</taxon>
        <taxon>Metazoa</taxon>
        <taxon>Ecdysozoa</taxon>
        <taxon>Arthropoda</taxon>
        <taxon>Chelicerata</taxon>
        <taxon>Arachnida</taxon>
        <taxon>Acari</taxon>
        <taxon>Parasitiformes</taxon>
        <taxon>Ixodida</taxon>
        <taxon>Ixodoidea</taxon>
        <taxon>Ixodidae</taxon>
        <taxon>Hyalomminae</taxon>
        <taxon>Hyalomma</taxon>
    </lineage>
</organism>
<dbReference type="Proteomes" id="UP000821845">
    <property type="component" value="Chromosome 3"/>
</dbReference>
<evidence type="ECO:0000313" key="1">
    <source>
        <dbReference type="EMBL" id="KAH6937108.1"/>
    </source>
</evidence>
<comment type="caution">
    <text evidence="1">The sequence shown here is derived from an EMBL/GenBank/DDBJ whole genome shotgun (WGS) entry which is preliminary data.</text>
</comment>
<evidence type="ECO:0000313" key="2">
    <source>
        <dbReference type="Proteomes" id="UP000821845"/>
    </source>
</evidence>
<protein>
    <submittedName>
        <fullName evidence="1">Uncharacterized protein</fullName>
    </submittedName>
</protein>
<keyword evidence="2" id="KW-1185">Reference proteome</keyword>
<name>A0ACB7SQH4_HYAAI</name>
<gene>
    <name evidence="1" type="ORF">HPB50_025569</name>
</gene>
<sequence length="285" mass="31518">MKFELGGFERRKRQLASVASCPTEATRCVIRDSNTPGRKVGLWGCDFCAFTHANVSKVQAHVQERHLAALRRTWETTATLWQDSDGSGSAGGVVDSCSLAQQPQTASRRPFRFPPMPFVTSEDSGGSVSAFEPIVICKIDEEEEEEKDCMRRGYSVRIRDSNTPGRKVGLWGCDFCAFTHANVSKVQAHVQERHLAALRRTWETTATLWQDSDESGSAGGVVDSCSLAQQPQTASRRPFRFPPMPFVTSEDSGGSVSAFEPIVICKVDEEEEEEKDCMRRAGPSF</sequence>